<feature type="compositionally biased region" description="Pro residues" evidence="1">
    <location>
        <begin position="420"/>
        <end position="431"/>
    </location>
</feature>
<evidence type="ECO:0000256" key="1">
    <source>
        <dbReference type="SAM" id="MobiDB-lite"/>
    </source>
</evidence>
<dbReference type="Proteomes" id="UP000542342">
    <property type="component" value="Unassembled WGS sequence"/>
</dbReference>
<name>A0A7V8VB58_9BACT</name>
<proteinExistence type="predicted"/>
<feature type="chain" id="PRO_5030946113" evidence="2">
    <location>
        <begin position="24"/>
        <end position="439"/>
    </location>
</feature>
<dbReference type="EMBL" id="JACEFB010000001">
    <property type="protein sequence ID" value="MBA2224809.1"/>
    <property type="molecule type" value="Genomic_DNA"/>
</dbReference>
<keyword evidence="4" id="KW-1185">Reference proteome</keyword>
<dbReference type="PANTHER" id="PTHR43019:SF62">
    <property type="entry name" value="SERINE ENDOPROTEASE DEGS"/>
    <property type="match status" value="1"/>
</dbReference>
<comment type="caution">
    <text evidence="3">The sequence shown here is derived from an EMBL/GenBank/DDBJ whole genome shotgun (WGS) entry which is preliminary data.</text>
</comment>
<dbReference type="InterPro" id="IPR009003">
    <property type="entry name" value="Peptidase_S1_PA"/>
</dbReference>
<feature type="region of interest" description="Disordered" evidence="1">
    <location>
        <begin position="263"/>
        <end position="285"/>
    </location>
</feature>
<keyword evidence="2" id="KW-0732">Signal</keyword>
<dbReference type="PANTHER" id="PTHR43019">
    <property type="entry name" value="SERINE ENDOPROTEASE DEGS"/>
    <property type="match status" value="1"/>
</dbReference>
<feature type="signal peptide" evidence="2">
    <location>
        <begin position="1"/>
        <end position="23"/>
    </location>
</feature>
<sequence>MLRKLIPLLALLPTILSLGLMRAQTAETSQAQSGEAGQSVYRKVLASSTWIHSDRGNGRLATGSGSLIDKGRRLVLTNYHVVGNVKHALVFFPVYDRQGKAVPERSFYLQRRKQLAIPGEVVEIDQQADLALIRLDRVPSGTPALSLAKASPEPGQNVHSIGNPGKSDALWVYTAGKVRQVYTKKWKAKLDERTILTFQAKVIETDSPTNPGDSGGPLVNDLGELVGVTQGGAIDAQLISIFVDISEVRRLLSRRSVQALRVEEGHAVGPPPTPARSGPLPSKDEGRFFQPETWKQVQQVASVLYSQKKLDLVVETYERFPGPEADTVAKLPPPERDKKVRQFAQQRLEQLHLRGLYVLILRQPTYLLVMRHGDEIPWPENLASKLAQQLLADFRRKEFDAGMISFLQALQKDTGLSPPANTPPKTPPNNPTPDNKPGK</sequence>
<dbReference type="AlphaFoldDB" id="A0A7V8VB58"/>
<evidence type="ECO:0000313" key="3">
    <source>
        <dbReference type="EMBL" id="MBA2224809.1"/>
    </source>
</evidence>
<evidence type="ECO:0000313" key="4">
    <source>
        <dbReference type="Proteomes" id="UP000542342"/>
    </source>
</evidence>
<reference evidence="3 4" key="1">
    <citation type="submission" date="2020-07" db="EMBL/GenBank/DDBJ databases">
        <title>Thermogemmata thermophila gen. nov., sp. nov., a novel moderate thermophilic planctomycete from a Kamchatka hot spring.</title>
        <authorList>
            <person name="Elcheninov A.G."/>
            <person name="Podosokorskaya O.A."/>
            <person name="Kovaleva O.L."/>
            <person name="Novikov A."/>
            <person name="Bonch-Osmolovskaya E.A."/>
            <person name="Toshchakov S.V."/>
            <person name="Kublanov I.V."/>
        </authorList>
    </citation>
    <scope>NUCLEOTIDE SEQUENCE [LARGE SCALE GENOMIC DNA]</scope>
    <source>
        <strain evidence="3 4">2918</strain>
    </source>
</reference>
<accession>A0A7V8VB58</accession>
<dbReference type="RefSeq" id="WP_194536227.1">
    <property type="nucleotide sequence ID" value="NZ_JACEFB010000001.1"/>
</dbReference>
<organism evidence="3 4">
    <name type="scientific">Thermogemmata fonticola</name>
    <dbReference type="NCBI Taxonomy" id="2755323"/>
    <lineage>
        <taxon>Bacteria</taxon>
        <taxon>Pseudomonadati</taxon>
        <taxon>Planctomycetota</taxon>
        <taxon>Planctomycetia</taxon>
        <taxon>Gemmatales</taxon>
        <taxon>Gemmataceae</taxon>
        <taxon>Thermogemmata</taxon>
    </lineage>
</organism>
<dbReference type="Gene3D" id="2.40.10.120">
    <property type="match status" value="1"/>
</dbReference>
<dbReference type="SUPFAM" id="SSF50494">
    <property type="entry name" value="Trypsin-like serine proteases"/>
    <property type="match status" value="1"/>
</dbReference>
<evidence type="ECO:0000256" key="2">
    <source>
        <dbReference type="SAM" id="SignalP"/>
    </source>
</evidence>
<feature type="region of interest" description="Disordered" evidence="1">
    <location>
        <begin position="412"/>
        <end position="439"/>
    </location>
</feature>
<dbReference type="Pfam" id="PF13365">
    <property type="entry name" value="Trypsin_2"/>
    <property type="match status" value="1"/>
</dbReference>
<protein>
    <submittedName>
        <fullName evidence="3">Trypsin-like peptidase domain-containing protein</fullName>
    </submittedName>
</protein>
<gene>
    <name evidence="3" type="ORF">H0921_01380</name>
</gene>